<keyword evidence="3" id="KW-1185">Reference proteome</keyword>
<dbReference type="AlphaFoldDB" id="A0A444Z8X9"/>
<proteinExistence type="predicted"/>
<dbReference type="GO" id="GO:0003676">
    <property type="term" value="F:nucleic acid binding"/>
    <property type="evidence" value="ECO:0007669"/>
    <property type="project" value="InterPro"/>
</dbReference>
<sequence length="250" mass="28221">MTVIFKAKLMEIEFTENTEAPARISTTMRKLVRSSTLRPPPSGWIKCNVDADFIKTLAGGATAAVFRAHSSNLLTGLNSKIVAGSALAAEALAVKEALIMAKIFQIENIIIESDRVILTQALKPGTSIVEIQPILEDILDIVGSISNCGFTWVPRGWNALAHEVAKLAAVGTFGKNWVTCMPQTINNIVKKERCVVFTPSWRRPWRSTNTSSAYQRPIWHRLLRRRRRCSKTQRWHLRQRSERSRREQGW</sequence>
<dbReference type="Proteomes" id="UP000289738">
    <property type="component" value="Chromosome B05"/>
</dbReference>
<dbReference type="InterPro" id="IPR002156">
    <property type="entry name" value="RNaseH_domain"/>
</dbReference>
<dbReference type="InterPro" id="IPR012337">
    <property type="entry name" value="RNaseH-like_sf"/>
</dbReference>
<feature type="domain" description="RNase H type-1" evidence="1">
    <location>
        <begin position="48"/>
        <end position="168"/>
    </location>
</feature>
<name>A0A444Z8X9_ARAHY</name>
<dbReference type="SUPFAM" id="SSF53098">
    <property type="entry name" value="Ribonuclease H-like"/>
    <property type="match status" value="1"/>
</dbReference>
<dbReference type="PANTHER" id="PTHR47723:SF24">
    <property type="entry name" value="RNASE H TYPE-1 DOMAIN-CONTAINING PROTEIN"/>
    <property type="match status" value="1"/>
</dbReference>
<protein>
    <recommendedName>
        <fullName evidence="1">RNase H type-1 domain-containing protein</fullName>
    </recommendedName>
</protein>
<evidence type="ECO:0000313" key="3">
    <source>
        <dbReference type="Proteomes" id="UP000289738"/>
    </source>
</evidence>
<reference evidence="2 3" key="1">
    <citation type="submission" date="2019-01" db="EMBL/GenBank/DDBJ databases">
        <title>Sequencing of cultivated peanut Arachis hypogaea provides insights into genome evolution and oil improvement.</title>
        <authorList>
            <person name="Chen X."/>
        </authorList>
    </citation>
    <scope>NUCLEOTIDE SEQUENCE [LARGE SCALE GENOMIC DNA]</scope>
    <source>
        <strain evidence="3">cv. Fuhuasheng</strain>
        <tissue evidence="2">Leaves</tissue>
    </source>
</reference>
<gene>
    <name evidence="2" type="ORF">Ahy_B05g079096</name>
</gene>
<dbReference type="InterPro" id="IPR044730">
    <property type="entry name" value="RNase_H-like_dom_plant"/>
</dbReference>
<dbReference type="EMBL" id="SDMP01000015">
    <property type="protein sequence ID" value="RYR10641.1"/>
    <property type="molecule type" value="Genomic_DNA"/>
</dbReference>
<evidence type="ECO:0000313" key="2">
    <source>
        <dbReference type="EMBL" id="RYR10641.1"/>
    </source>
</evidence>
<evidence type="ECO:0000259" key="1">
    <source>
        <dbReference type="Pfam" id="PF13456"/>
    </source>
</evidence>
<dbReference type="CDD" id="cd06222">
    <property type="entry name" value="RNase_H_like"/>
    <property type="match status" value="1"/>
</dbReference>
<dbReference type="GO" id="GO:0004523">
    <property type="term" value="F:RNA-DNA hybrid ribonuclease activity"/>
    <property type="evidence" value="ECO:0007669"/>
    <property type="project" value="InterPro"/>
</dbReference>
<dbReference type="STRING" id="3818.A0A444Z8X9"/>
<dbReference type="Pfam" id="PF13456">
    <property type="entry name" value="RVT_3"/>
    <property type="match status" value="1"/>
</dbReference>
<dbReference type="PANTHER" id="PTHR47723">
    <property type="entry name" value="OS05G0353850 PROTEIN"/>
    <property type="match status" value="1"/>
</dbReference>
<organism evidence="2 3">
    <name type="scientific">Arachis hypogaea</name>
    <name type="common">Peanut</name>
    <dbReference type="NCBI Taxonomy" id="3818"/>
    <lineage>
        <taxon>Eukaryota</taxon>
        <taxon>Viridiplantae</taxon>
        <taxon>Streptophyta</taxon>
        <taxon>Embryophyta</taxon>
        <taxon>Tracheophyta</taxon>
        <taxon>Spermatophyta</taxon>
        <taxon>Magnoliopsida</taxon>
        <taxon>eudicotyledons</taxon>
        <taxon>Gunneridae</taxon>
        <taxon>Pentapetalae</taxon>
        <taxon>rosids</taxon>
        <taxon>fabids</taxon>
        <taxon>Fabales</taxon>
        <taxon>Fabaceae</taxon>
        <taxon>Papilionoideae</taxon>
        <taxon>50 kb inversion clade</taxon>
        <taxon>dalbergioids sensu lato</taxon>
        <taxon>Dalbergieae</taxon>
        <taxon>Pterocarpus clade</taxon>
        <taxon>Arachis</taxon>
    </lineage>
</organism>
<accession>A0A444Z8X9</accession>
<dbReference type="InterPro" id="IPR053151">
    <property type="entry name" value="RNase_H-like"/>
</dbReference>
<dbReference type="InterPro" id="IPR036397">
    <property type="entry name" value="RNaseH_sf"/>
</dbReference>
<dbReference type="Gene3D" id="3.30.420.10">
    <property type="entry name" value="Ribonuclease H-like superfamily/Ribonuclease H"/>
    <property type="match status" value="1"/>
</dbReference>
<comment type="caution">
    <text evidence="2">The sequence shown here is derived from an EMBL/GenBank/DDBJ whole genome shotgun (WGS) entry which is preliminary data.</text>
</comment>